<evidence type="ECO:0008006" key="8">
    <source>
        <dbReference type="Google" id="ProtNLM"/>
    </source>
</evidence>
<comment type="similarity">
    <text evidence="2">Belongs to the transposase mutator family.</text>
</comment>
<evidence type="ECO:0000256" key="4">
    <source>
        <dbReference type="ARBA" id="ARBA00023125"/>
    </source>
</evidence>
<evidence type="ECO:0000256" key="2">
    <source>
        <dbReference type="ARBA" id="ARBA00010961"/>
    </source>
</evidence>
<evidence type="ECO:0000313" key="7">
    <source>
        <dbReference type="Proteomes" id="UP000034457"/>
    </source>
</evidence>
<protein>
    <recommendedName>
        <fullName evidence="8">Mutator family transposase</fullName>
    </recommendedName>
</protein>
<gene>
    <name evidence="6" type="ORF">UR68_C0046G0004</name>
</gene>
<organism evidence="6 7">
    <name type="scientific">Candidatus Roizmanbacteria bacterium GW2011_GWA2_35_19</name>
    <dbReference type="NCBI Taxonomy" id="1618478"/>
    <lineage>
        <taxon>Bacteria</taxon>
        <taxon>Candidatus Roizmaniibacteriota</taxon>
    </lineage>
</organism>
<evidence type="ECO:0000256" key="1">
    <source>
        <dbReference type="ARBA" id="ARBA00002190"/>
    </source>
</evidence>
<dbReference type="EMBL" id="LBQC01000046">
    <property type="protein sequence ID" value="KKP70076.1"/>
    <property type="molecule type" value="Genomic_DNA"/>
</dbReference>
<dbReference type="Proteomes" id="UP000034457">
    <property type="component" value="Unassembled WGS sequence"/>
</dbReference>
<dbReference type="AlphaFoldDB" id="A0A0G0C1U9"/>
<reference evidence="6 7" key="1">
    <citation type="journal article" date="2015" name="Nature">
        <title>rRNA introns, odd ribosomes, and small enigmatic genomes across a large radiation of phyla.</title>
        <authorList>
            <person name="Brown C.T."/>
            <person name="Hug L.A."/>
            <person name="Thomas B.C."/>
            <person name="Sharon I."/>
            <person name="Castelle C.J."/>
            <person name="Singh A."/>
            <person name="Wilkins M.J."/>
            <person name="Williams K.H."/>
            <person name="Banfield J.F."/>
        </authorList>
    </citation>
    <scope>NUCLEOTIDE SEQUENCE [LARGE SCALE GENOMIC DNA]</scope>
</reference>
<sequence length="389" mass="45640">MISCPECNQTSVRKNGIIEREIMKKSGRYIQKVQAYRCDNGHRFTRSEREIWDDSFIETVVFVYLRCLSLNTTIDIIRMFYEIEILTKSLILDFIEAVADALPTLDDIDGLFHPVRSGYIAVDGVWFSAGKEEIVLLVAFDPVTFDIVSARWEKDETEAGYELLLTDVSNKLRATNIKGIYADGYKGFLRALKRLFPTVPLQMCVFHKELRMGQIVPIKSVKVSKQLSPFQKHDIKVFQLLFREVIYAPTKDKSVEALERLKRYVGSDTHGYEDRFLKAYRSLVHNFKYTLTHFDHPEMKRDNNLLECFNGIIKPRLDLMKGFKIQENLDRYLKLFLLEYRFHPLKESRFKDRRGKSPLQVAGVILVPYYNFLTYLRIHLNFNYHLKST</sequence>
<keyword evidence="3" id="KW-0815">Transposition</keyword>
<name>A0A0G0C1U9_9BACT</name>
<comment type="function">
    <text evidence="1">Required for the transposition of the insertion element.</text>
</comment>
<dbReference type="GO" id="GO:0004803">
    <property type="term" value="F:transposase activity"/>
    <property type="evidence" value="ECO:0007669"/>
    <property type="project" value="InterPro"/>
</dbReference>
<proteinExistence type="inferred from homology"/>
<evidence type="ECO:0000313" key="6">
    <source>
        <dbReference type="EMBL" id="KKP70076.1"/>
    </source>
</evidence>
<dbReference type="Pfam" id="PF00872">
    <property type="entry name" value="Transposase_mut"/>
    <property type="match status" value="1"/>
</dbReference>
<accession>A0A0G0C1U9</accession>
<dbReference type="GO" id="GO:0003677">
    <property type="term" value="F:DNA binding"/>
    <property type="evidence" value="ECO:0007669"/>
    <property type="project" value="UniProtKB-KW"/>
</dbReference>
<evidence type="ECO:0000256" key="5">
    <source>
        <dbReference type="ARBA" id="ARBA00023172"/>
    </source>
</evidence>
<keyword evidence="4" id="KW-0238">DNA-binding</keyword>
<evidence type="ECO:0000256" key="3">
    <source>
        <dbReference type="ARBA" id="ARBA00022578"/>
    </source>
</evidence>
<comment type="caution">
    <text evidence="6">The sequence shown here is derived from an EMBL/GenBank/DDBJ whole genome shotgun (WGS) entry which is preliminary data.</text>
</comment>
<dbReference type="InterPro" id="IPR001207">
    <property type="entry name" value="Transposase_mutator"/>
</dbReference>
<keyword evidence="5" id="KW-0233">DNA recombination</keyword>
<dbReference type="GO" id="GO:0006313">
    <property type="term" value="P:DNA transposition"/>
    <property type="evidence" value="ECO:0007669"/>
    <property type="project" value="InterPro"/>
</dbReference>